<reference evidence="7 8" key="1">
    <citation type="submission" date="2019-12" db="EMBL/GenBank/DDBJ databases">
        <title>Genomic-based taxomic classification of the family Erythrobacteraceae.</title>
        <authorList>
            <person name="Xu L."/>
        </authorList>
    </citation>
    <scope>NUCLEOTIDE SEQUENCE [LARGE SCALE GENOMIC DNA]</scope>
    <source>
        <strain evidence="7 8">JCM 12189</strain>
    </source>
</reference>
<dbReference type="Pfam" id="PF00691">
    <property type="entry name" value="OmpA"/>
    <property type="match status" value="1"/>
</dbReference>
<dbReference type="PANTHER" id="PTHR30329">
    <property type="entry name" value="STATOR ELEMENT OF FLAGELLAR MOTOR COMPLEX"/>
    <property type="match status" value="1"/>
</dbReference>
<dbReference type="Proteomes" id="UP000432727">
    <property type="component" value="Unassembled WGS sequence"/>
</dbReference>
<dbReference type="CDD" id="cd07185">
    <property type="entry name" value="OmpA_C-like"/>
    <property type="match status" value="1"/>
</dbReference>
<evidence type="ECO:0000313" key="7">
    <source>
        <dbReference type="EMBL" id="MXO97162.1"/>
    </source>
</evidence>
<comment type="caution">
    <text evidence="7">The sequence shown here is derived from an EMBL/GenBank/DDBJ whole genome shotgun (WGS) entry which is preliminary data.</text>
</comment>
<evidence type="ECO:0000256" key="3">
    <source>
        <dbReference type="ARBA" id="ARBA00023237"/>
    </source>
</evidence>
<keyword evidence="8" id="KW-1185">Reference proteome</keyword>
<comment type="subcellular location">
    <subcellularLocation>
        <location evidence="1">Cell outer membrane</location>
    </subcellularLocation>
</comment>
<evidence type="ECO:0000256" key="1">
    <source>
        <dbReference type="ARBA" id="ARBA00004442"/>
    </source>
</evidence>
<accession>A0A6I4TML0</accession>
<feature type="region of interest" description="Disordered" evidence="5">
    <location>
        <begin position="223"/>
        <end position="258"/>
    </location>
</feature>
<dbReference type="SUPFAM" id="SSF103088">
    <property type="entry name" value="OmpA-like"/>
    <property type="match status" value="1"/>
</dbReference>
<dbReference type="AlphaFoldDB" id="A0A6I4TML0"/>
<keyword evidence="3" id="KW-0998">Cell outer membrane</keyword>
<dbReference type="Gene3D" id="3.30.1330.60">
    <property type="entry name" value="OmpA-like domain"/>
    <property type="match status" value="1"/>
</dbReference>
<name>A0A6I4TML0_9SPHN</name>
<dbReference type="PRINTS" id="PR01021">
    <property type="entry name" value="OMPADOMAIN"/>
</dbReference>
<dbReference type="GO" id="GO:0009279">
    <property type="term" value="C:cell outer membrane"/>
    <property type="evidence" value="ECO:0007669"/>
    <property type="project" value="UniProtKB-SubCell"/>
</dbReference>
<gene>
    <name evidence="7" type="ORF">GRI34_12115</name>
</gene>
<dbReference type="InterPro" id="IPR006664">
    <property type="entry name" value="OMP_bac"/>
</dbReference>
<dbReference type="OrthoDB" id="9810367at2"/>
<evidence type="ECO:0000256" key="2">
    <source>
        <dbReference type="ARBA" id="ARBA00023136"/>
    </source>
</evidence>
<feature type="domain" description="OmpA-like" evidence="6">
    <location>
        <begin position="143"/>
        <end position="258"/>
    </location>
</feature>
<evidence type="ECO:0000256" key="5">
    <source>
        <dbReference type="SAM" id="MobiDB-lite"/>
    </source>
</evidence>
<dbReference type="PANTHER" id="PTHR30329:SF21">
    <property type="entry name" value="LIPOPROTEIN YIAD-RELATED"/>
    <property type="match status" value="1"/>
</dbReference>
<evidence type="ECO:0000256" key="4">
    <source>
        <dbReference type="PROSITE-ProRule" id="PRU00473"/>
    </source>
</evidence>
<protein>
    <submittedName>
        <fullName evidence="7">OmpA family protein</fullName>
    </submittedName>
</protein>
<feature type="compositionally biased region" description="Basic and acidic residues" evidence="5">
    <location>
        <begin position="243"/>
        <end position="258"/>
    </location>
</feature>
<organism evidence="7 8">
    <name type="scientific">Qipengyuania aquimaris</name>
    <dbReference type="NCBI Taxonomy" id="255984"/>
    <lineage>
        <taxon>Bacteria</taxon>
        <taxon>Pseudomonadati</taxon>
        <taxon>Pseudomonadota</taxon>
        <taxon>Alphaproteobacteria</taxon>
        <taxon>Sphingomonadales</taxon>
        <taxon>Erythrobacteraceae</taxon>
        <taxon>Qipengyuania</taxon>
    </lineage>
</organism>
<proteinExistence type="predicted"/>
<evidence type="ECO:0000259" key="6">
    <source>
        <dbReference type="PROSITE" id="PS51123"/>
    </source>
</evidence>
<dbReference type="EMBL" id="WTYI01000001">
    <property type="protein sequence ID" value="MXO97162.1"/>
    <property type="molecule type" value="Genomic_DNA"/>
</dbReference>
<evidence type="ECO:0000313" key="8">
    <source>
        <dbReference type="Proteomes" id="UP000432727"/>
    </source>
</evidence>
<dbReference type="InterPro" id="IPR050330">
    <property type="entry name" value="Bact_OuterMem_StrucFunc"/>
</dbReference>
<dbReference type="InterPro" id="IPR006665">
    <property type="entry name" value="OmpA-like"/>
</dbReference>
<dbReference type="PROSITE" id="PS51123">
    <property type="entry name" value="OMPA_2"/>
    <property type="match status" value="1"/>
</dbReference>
<sequence length="258" mass="27833">MMPPLPGRQHDNSGNSATGELAMKKITAVFTLAGAAVGLTPSAAFAQDDLMALGMDELRFEVQRRYDAGLAMTNDASVVAANDPRYIWASETKAQCGIALGYLKSSTRDEVSLSRCALAYDMMQRAPRPRVEPAPLPTPQPAPEVCNREAPGLIFFEFDSSTPQQDAVETVQYVVENAPACDWNSFTVIGHTDRAGSNAYNEGLSQRRAEAVANLMASRGIPASSITTQAQGEESPRVPTADGVRELQNRRVEIQVSE</sequence>
<dbReference type="InterPro" id="IPR036737">
    <property type="entry name" value="OmpA-like_sf"/>
</dbReference>
<keyword evidence="2 4" id="KW-0472">Membrane</keyword>